<keyword evidence="2" id="KW-1185">Reference proteome</keyword>
<sequence length="84" mass="9392">MGEILKTQNNGRTSSLGTMRYYTHSACRSVANCAVTCDRSTRFNYAFHLLGKVEEVLCTNSRSLCNASREGAIYETKQLNLSTF</sequence>
<name>A0AAV4T6F6_CAEEX</name>
<dbReference type="EMBL" id="BPLR01010686">
    <property type="protein sequence ID" value="GIY41017.1"/>
    <property type="molecule type" value="Genomic_DNA"/>
</dbReference>
<dbReference type="Proteomes" id="UP001054945">
    <property type="component" value="Unassembled WGS sequence"/>
</dbReference>
<organism evidence="1 2">
    <name type="scientific">Caerostris extrusa</name>
    <name type="common">Bark spider</name>
    <name type="synonym">Caerostris bankana</name>
    <dbReference type="NCBI Taxonomy" id="172846"/>
    <lineage>
        <taxon>Eukaryota</taxon>
        <taxon>Metazoa</taxon>
        <taxon>Ecdysozoa</taxon>
        <taxon>Arthropoda</taxon>
        <taxon>Chelicerata</taxon>
        <taxon>Arachnida</taxon>
        <taxon>Araneae</taxon>
        <taxon>Araneomorphae</taxon>
        <taxon>Entelegynae</taxon>
        <taxon>Araneoidea</taxon>
        <taxon>Araneidae</taxon>
        <taxon>Caerostris</taxon>
    </lineage>
</organism>
<comment type="caution">
    <text evidence="1">The sequence shown here is derived from an EMBL/GenBank/DDBJ whole genome shotgun (WGS) entry which is preliminary data.</text>
</comment>
<evidence type="ECO:0000313" key="1">
    <source>
        <dbReference type="EMBL" id="GIY41017.1"/>
    </source>
</evidence>
<dbReference type="AlphaFoldDB" id="A0AAV4T6F6"/>
<gene>
    <name evidence="1" type="ORF">CEXT_686901</name>
</gene>
<evidence type="ECO:0000313" key="2">
    <source>
        <dbReference type="Proteomes" id="UP001054945"/>
    </source>
</evidence>
<protein>
    <submittedName>
        <fullName evidence="1">Uncharacterized protein</fullName>
    </submittedName>
</protein>
<reference evidence="1 2" key="1">
    <citation type="submission" date="2021-06" db="EMBL/GenBank/DDBJ databases">
        <title>Caerostris extrusa draft genome.</title>
        <authorList>
            <person name="Kono N."/>
            <person name="Arakawa K."/>
        </authorList>
    </citation>
    <scope>NUCLEOTIDE SEQUENCE [LARGE SCALE GENOMIC DNA]</scope>
</reference>
<proteinExistence type="predicted"/>
<accession>A0AAV4T6F6</accession>